<dbReference type="InterPro" id="IPR019284">
    <property type="entry name" value="RP532"/>
</dbReference>
<protein>
    <recommendedName>
        <fullName evidence="5">DUF2335 domain-containing protein</fullName>
    </recommendedName>
</protein>
<organism evidence="3 4">
    <name type="scientific">Weissella kandleri</name>
    <dbReference type="NCBI Taxonomy" id="1616"/>
    <lineage>
        <taxon>Bacteria</taxon>
        <taxon>Bacillati</taxon>
        <taxon>Bacillota</taxon>
        <taxon>Bacilli</taxon>
        <taxon>Lactobacillales</taxon>
        <taxon>Lactobacillaceae</taxon>
        <taxon>Weissella</taxon>
    </lineage>
</organism>
<dbReference type="PATRIC" id="fig|1616.3.peg.237"/>
<proteinExistence type="predicted"/>
<keyword evidence="2" id="KW-0472">Membrane</keyword>
<evidence type="ECO:0008006" key="5">
    <source>
        <dbReference type="Google" id="ProtNLM"/>
    </source>
</evidence>
<reference evidence="3 4" key="1">
    <citation type="journal article" date="2015" name="Genome Announc.">
        <title>Expanding the biotechnology potential of lactobacilli through comparative genomics of 213 strains and associated genera.</title>
        <authorList>
            <person name="Sun Z."/>
            <person name="Harris H.M."/>
            <person name="McCann A."/>
            <person name="Guo C."/>
            <person name="Argimon S."/>
            <person name="Zhang W."/>
            <person name="Yang X."/>
            <person name="Jeffery I.B."/>
            <person name="Cooney J.C."/>
            <person name="Kagawa T.F."/>
            <person name="Liu W."/>
            <person name="Song Y."/>
            <person name="Salvetti E."/>
            <person name="Wrobel A."/>
            <person name="Rasinkangas P."/>
            <person name="Parkhill J."/>
            <person name="Rea M.C."/>
            <person name="O'Sullivan O."/>
            <person name="Ritari J."/>
            <person name="Douillard F.P."/>
            <person name="Paul Ross R."/>
            <person name="Yang R."/>
            <person name="Briner A.E."/>
            <person name="Felis G.E."/>
            <person name="de Vos W.M."/>
            <person name="Barrangou R."/>
            <person name="Klaenhammer T.R."/>
            <person name="Caufield P.W."/>
            <person name="Cui Y."/>
            <person name="Zhang H."/>
            <person name="O'Toole P.W."/>
        </authorList>
    </citation>
    <scope>NUCLEOTIDE SEQUENCE [LARGE SCALE GENOMIC DNA]</scope>
    <source>
        <strain evidence="3 4">DSM 20593</strain>
    </source>
</reference>
<dbReference type="EMBL" id="JQBP01000001">
    <property type="protein sequence ID" value="KRN75737.1"/>
    <property type="molecule type" value="Genomic_DNA"/>
</dbReference>
<dbReference type="Pfam" id="PF10097">
    <property type="entry name" value="DUF2335"/>
    <property type="match status" value="1"/>
</dbReference>
<accession>A0A0R2JEG1</accession>
<evidence type="ECO:0000256" key="1">
    <source>
        <dbReference type="SAM" id="MobiDB-lite"/>
    </source>
</evidence>
<name>A0A0R2JEG1_9LACO</name>
<dbReference type="STRING" id="1616.IV73_GL000233"/>
<sequence>MSSINSGGKAKKSVPISPSQNLLPTSTELERFNKINPTFAERVVTMAEKQAEHRQYIERQDALRHDQALKLSGRDSLLGLLFGMLIVVLALGLAAYMISQHQLTGGVFTIFGVIATIATAFVIGHRAKK</sequence>
<dbReference type="Proteomes" id="UP000051655">
    <property type="component" value="Unassembled WGS sequence"/>
</dbReference>
<gene>
    <name evidence="3" type="ORF">IV73_GL000233</name>
</gene>
<dbReference type="RefSeq" id="WP_057753612.1">
    <property type="nucleotide sequence ID" value="NZ_JQBP01000001.1"/>
</dbReference>
<comment type="caution">
    <text evidence="3">The sequence shown here is derived from an EMBL/GenBank/DDBJ whole genome shotgun (WGS) entry which is preliminary data.</text>
</comment>
<evidence type="ECO:0000313" key="3">
    <source>
        <dbReference type="EMBL" id="KRN75737.1"/>
    </source>
</evidence>
<dbReference type="OrthoDB" id="2329681at2"/>
<feature type="region of interest" description="Disordered" evidence="1">
    <location>
        <begin position="1"/>
        <end position="22"/>
    </location>
</feature>
<evidence type="ECO:0000256" key="2">
    <source>
        <dbReference type="SAM" id="Phobius"/>
    </source>
</evidence>
<keyword evidence="2" id="KW-0812">Transmembrane</keyword>
<keyword evidence="4" id="KW-1185">Reference proteome</keyword>
<feature type="transmembrane region" description="Helical" evidence="2">
    <location>
        <begin position="104"/>
        <end position="123"/>
    </location>
</feature>
<keyword evidence="2" id="KW-1133">Transmembrane helix</keyword>
<feature type="transmembrane region" description="Helical" evidence="2">
    <location>
        <begin position="77"/>
        <end position="98"/>
    </location>
</feature>
<dbReference type="AlphaFoldDB" id="A0A0R2JEG1"/>
<evidence type="ECO:0000313" key="4">
    <source>
        <dbReference type="Proteomes" id="UP000051655"/>
    </source>
</evidence>